<keyword evidence="4" id="KW-1185">Reference proteome</keyword>
<evidence type="ECO:0000256" key="2">
    <source>
        <dbReference type="SAM" id="SignalP"/>
    </source>
</evidence>
<keyword evidence="2" id="KW-0732">Signal</keyword>
<evidence type="ECO:0000256" key="1">
    <source>
        <dbReference type="SAM" id="MobiDB-lite"/>
    </source>
</evidence>
<dbReference type="InterPro" id="IPR008930">
    <property type="entry name" value="Terpenoid_cyclase/PrenylTrfase"/>
</dbReference>
<feature type="region of interest" description="Disordered" evidence="1">
    <location>
        <begin position="26"/>
        <end position="45"/>
    </location>
</feature>
<dbReference type="SUPFAM" id="SSF48239">
    <property type="entry name" value="Terpenoid cyclases/Protein prenyltransferases"/>
    <property type="match status" value="1"/>
</dbReference>
<gene>
    <name evidence="3" type="ORF">SOIL9_69300</name>
</gene>
<evidence type="ECO:0008006" key="5">
    <source>
        <dbReference type="Google" id="ProtNLM"/>
    </source>
</evidence>
<evidence type="ECO:0000313" key="4">
    <source>
        <dbReference type="Proteomes" id="UP000464178"/>
    </source>
</evidence>
<dbReference type="KEGG" id="gms:SOIL9_69300"/>
<name>A0A6P2CSU0_9BACT</name>
<protein>
    <recommendedName>
        <fullName evidence="5">Squalene cyclase C-terminal domain-containing protein</fullName>
    </recommendedName>
</protein>
<accession>A0A6P2CSU0</accession>
<reference evidence="3 4" key="1">
    <citation type="submission" date="2019-05" db="EMBL/GenBank/DDBJ databases">
        <authorList>
            <consortium name="Science for Life Laboratories"/>
        </authorList>
    </citation>
    <scope>NUCLEOTIDE SEQUENCE [LARGE SCALE GENOMIC DNA]</scope>
    <source>
        <strain evidence="3">Soil9</strain>
    </source>
</reference>
<dbReference type="AlphaFoldDB" id="A0A6P2CSU0"/>
<feature type="signal peptide" evidence="2">
    <location>
        <begin position="1"/>
        <end position="20"/>
    </location>
</feature>
<dbReference type="Gene3D" id="1.50.10.20">
    <property type="match status" value="2"/>
</dbReference>
<dbReference type="RefSeq" id="WP_162665872.1">
    <property type="nucleotide sequence ID" value="NZ_LR593886.1"/>
</dbReference>
<dbReference type="EMBL" id="LR593886">
    <property type="protein sequence ID" value="VTR90784.1"/>
    <property type="molecule type" value="Genomic_DNA"/>
</dbReference>
<evidence type="ECO:0000313" key="3">
    <source>
        <dbReference type="EMBL" id="VTR90784.1"/>
    </source>
</evidence>
<dbReference type="Proteomes" id="UP000464178">
    <property type="component" value="Chromosome"/>
</dbReference>
<dbReference type="CDD" id="cd00688">
    <property type="entry name" value="ISOPREN_C2_like"/>
    <property type="match status" value="1"/>
</dbReference>
<proteinExistence type="predicted"/>
<organism evidence="3 4">
    <name type="scientific">Gemmata massiliana</name>
    <dbReference type="NCBI Taxonomy" id="1210884"/>
    <lineage>
        <taxon>Bacteria</taxon>
        <taxon>Pseudomonadati</taxon>
        <taxon>Planctomycetota</taxon>
        <taxon>Planctomycetia</taxon>
        <taxon>Gemmatales</taxon>
        <taxon>Gemmataceae</taxon>
        <taxon>Gemmata</taxon>
    </lineage>
</organism>
<sequence>MKFGRQAALAAMMMVIGMSAVTIGGAQEKKEQPKEKQKGGAKQKTWDEVADAGVAYLKTTQAEDGTWSKTSHPGITAVVLTGLFKSGKATADDAFAAKGLKFVETLVDEKEGHIAAGENLRHKFYTTSVNLQALKASGSKKYDKVIADAVTYFKKGQVGSADGKKQDDSNYGGFGYGPGTRGDMSNTHFVLDSLVAAGVPKDDEVYKKTLVFVSRSQNLESEANKLPWAGKINDGSFIYVNGSAPGGTAAADAARPGYGSMTYAGLKSLAICGVSKDDPRHKKALEWVAKNYSVDLNPGRAEGAGGQGYYYYLVAMARCFHTLGVDEVVDAAGKKHDWRAEITRALTFRQRRDGSWGNDFTTWMEGDPNLDTAFALIALSYTKPKK</sequence>
<feature type="chain" id="PRO_5026831500" description="Squalene cyclase C-terminal domain-containing protein" evidence="2">
    <location>
        <begin position="21"/>
        <end position="386"/>
    </location>
</feature>
<feature type="compositionally biased region" description="Basic and acidic residues" evidence="1">
    <location>
        <begin position="27"/>
        <end position="38"/>
    </location>
</feature>